<protein>
    <recommendedName>
        <fullName evidence="3">F-box domain-containing protein</fullName>
    </recommendedName>
</protein>
<evidence type="ECO:0008006" key="3">
    <source>
        <dbReference type="Google" id="ProtNLM"/>
    </source>
</evidence>
<evidence type="ECO:0000313" key="1">
    <source>
        <dbReference type="EMBL" id="SPO06070.1"/>
    </source>
</evidence>
<name>A0AAE8N742_9PEZI</name>
<proteinExistence type="predicted"/>
<sequence length="610" mass="69940">MTSLAPGATDALPRLRQVRLSHYWTIPTRPRSTRFPFMDLPPSIRRSVYIFLGLPVDEFISLNRASHPDIDGALLAGGDVNDLEPFFEDDYDGKAPWHGPIASLLLVTTAISNEVRTIFFSQNVFFINQGRWGSLKQLQDIGASGWRDLRSLTVFLQPCHCLTVSCTHPRCSAHDLNREDDLYDDMTDVVHGAYFNRKKNKHCRPLNEVNYNDRQILLQWEKICDRIATYGQPNRLVLLLMAMVDNVDTARRVVEPLFAFPRPLDVKISFGDPEKNCEALRELARETVLRVVDPPPDPKPFPFLELPVELQVMILEHTCLGQHNNLVKCQRGGLRWKIDRPSCENKYLGFSGLGNPDDVVHARQETAMIDDWLGPYHIFCRRASASFHKGCIDHYPTLSLCLVSRHFTELVKEVFYSHLEFEVCSWTRQPRWIHEDADADINSCAPRAFRDFLRRHDDAGSLQYIKHVTLLFPPMSADYLSPARKSWQLWLETIDYLAVAKVHDLKLTISFAVHQISRVGMADRWGVLSPAKLAKRAERYERIIEPLCKLKGLKALFIHVPAFGRDGDAVSQRRLMEANLERKVMGDEYDSSMLGKRAKTVWAEIHYPGQ</sequence>
<keyword evidence="2" id="KW-1185">Reference proteome</keyword>
<dbReference type="PANTHER" id="PTHR42085:SF6">
    <property type="entry name" value="F-BOX DOMAIN-CONTAINING PROTEIN"/>
    <property type="match status" value="1"/>
</dbReference>
<gene>
    <name evidence="1" type="ORF">DNG_08759</name>
</gene>
<accession>A0AAE8N742</accession>
<comment type="caution">
    <text evidence="1">The sequence shown here is derived from an EMBL/GenBank/DDBJ whole genome shotgun (WGS) entry which is preliminary data.</text>
</comment>
<evidence type="ECO:0000313" key="2">
    <source>
        <dbReference type="Proteomes" id="UP001187682"/>
    </source>
</evidence>
<dbReference type="AlphaFoldDB" id="A0AAE8N742"/>
<reference evidence="1" key="1">
    <citation type="submission" date="2018-03" db="EMBL/GenBank/DDBJ databases">
        <authorList>
            <person name="Guldener U."/>
        </authorList>
    </citation>
    <scope>NUCLEOTIDE SEQUENCE</scope>
</reference>
<dbReference type="EMBL" id="ONZQ02000014">
    <property type="protein sequence ID" value="SPO06070.1"/>
    <property type="molecule type" value="Genomic_DNA"/>
</dbReference>
<dbReference type="Proteomes" id="UP001187682">
    <property type="component" value="Unassembled WGS sequence"/>
</dbReference>
<organism evidence="1 2">
    <name type="scientific">Cephalotrichum gorgonifer</name>
    <dbReference type="NCBI Taxonomy" id="2041049"/>
    <lineage>
        <taxon>Eukaryota</taxon>
        <taxon>Fungi</taxon>
        <taxon>Dikarya</taxon>
        <taxon>Ascomycota</taxon>
        <taxon>Pezizomycotina</taxon>
        <taxon>Sordariomycetes</taxon>
        <taxon>Hypocreomycetidae</taxon>
        <taxon>Microascales</taxon>
        <taxon>Microascaceae</taxon>
        <taxon>Cephalotrichum</taxon>
    </lineage>
</organism>
<dbReference type="PANTHER" id="PTHR42085">
    <property type="entry name" value="F-BOX DOMAIN-CONTAINING PROTEIN"/>
    <property type="match status" value="1"/>
</dbReference>
<dbReference type="InterPro" id="IPR038883">
    <property type="entry name" value="AN11006-like"/>
</dbReference>